<name>A6KLA3_RAT</name>
<evidence type="ECO:0000313" key="1">
    <source>
        <dbReference type="EMBL" id="EDL86317.1"/>
    </source>
</evidence>
<organism evidence="1 2">
    <name type="scientific">Rattus norvegicus</name>
    <name type="common">Rat</name>
    <dbReference type="NCBI Taxonomy" id="10116"/>
    <lineage>
        <taxon>Eukaryota</taxon>
        <taxon>Metazoa</taxon>
        <taxon>Chordata</taxon>
        <taxon>Craniata</taxon>
        <taxon>Vertebrata</taxon>
        <taxon>Euteleostomi</taxon>
        <taxon>Mammalia</taxon>
        <taxon>Eutheria</taxon>
        <taxon>Euarchontoglires</taxon>
        <taxon>Glires</taxon>
        <taxon>Rodentia</taxon>
        <taxon>Myomorpha</taxon>
        <taxon>Muroidea</taxon>
        <taxon>Muridae</taxon>
        <taxon>Murinae</taxon>
        <taxon>Rattus</taxon>
    </lineage>
</organism>
<sequence length="19" mass="2251">MSGYGRFHFDQLCHCSFSK</sequence>
<reference evidence="1 2" key="1">
    <citation type="submission" date="2005-09" db="EMBL/GenBank/DDBJ databases">
        <authorList>
            <person name="Mural R.J."/>
            <person name="Li P.W."/>
            <person name="Adams M.D."/>
            <person name="Amanatides P.G."/>
            <person name="Baden-Tillson H."/>
            <person name="Barnstead M."/>
            <person name="Chin S.H."/>
            <person name="Dew I."/>
            <person name="Evans C.A."/>
            <person name="Ferriera S."/>
            <person name="Flanigan M."/>
            <person name="Fosler C."/>
            <person name="Glodek A."/>
            <person name="Gu Z."/>
            <person name="Holt R.A."/>
            <person name="Jennings D."/>
            <person name="Kraft C.L."/>
            <person name="Lu F."/>
            <person name="Nguyen T."/>
            <person name="Nusskern D.R."/>
            <person name="Pfannkoch C.M."/>
            <person name="Sitter C."/>
            <person name="Sutton G.G."/>
            <person name="Venter J.C."/>
            <person name="Wang Z."/>
            <person name="Woodage T."/>
            <person name="Zheng X.H."/>
            <person name="Zhong F."/>
        </authorList>
    </citation>
    <scope>NUCLEOTIDE SEQUENCE [LARGE SCALE GENOMIC DNA]</scope>
    <source>
        <strain>BN</strain>
        <strain evidence="2">Sprague-Dawley</strain>
    </source>
</reference>
<proteinExistence type="predicted"/>
<accession>A6KLA3</accession>
<feature type="non-terminal residue" evidence="1">
    <location>
        <position position="19"/>
    </location>
</feature>
<dbReference type="AlphaFoldDB" id="A6KLA3"/>
<dbReference type="Proteomes" id="UP000234681">
    <property type="component" value="Chromosome X"/>
</dbReference>
<gene>
    <name evidence="1" type="ORF">rCG_38921</name>
</gene>
<evidence type="ECO:0000313" key="2">
    <source>
        <dbReference type="Proteomes" id="UP000234681"/>
    </source>
</evidence>
<protein>
    <submittedName>
        <fullName evidence="1">RCG38921</fullName>
    </submittedName>
</protein>
<dbReference type="EMBL" id="CH474063">
    <property type="protein sequence ID" value="EDL86317.1"/>
    <property type="molecule type" value="Genomic_DNA"/>
</dbReference>